<dbReference type="AlphaFoldDB" id="A0AAU8HUZ4"/>
<protein>
    <submittedName>
        <fullName evidence="1">DUF6241 domain-containing protein</fullName>
    </submittedName>
</protein>
<reference evidence="1" key="2">
    <citation type="submission" date="2024-06" db="EMBL/GenBank/DDBJ databases">
        <authorList>
            <person name="Petrova K.O."/>
            <person name="Toshchakov S.V."/>
            <person name="Boltjanskaja Y.V."/>
            <person name="Kevbrin V.V."/>
        </authorList>
    </citation>
    <scope>NUCLEOTIDE SEQUENCE</scope>
    <source>
        <strain evidence="1">Z-710</strain>
    </source>
</reference>
<dbReference type="InterPro" id="IPR046208">
    <property type="entry name" value="DUF6241"/>
</dbReference>
<evidence type="ECO:0000313" key="1">
    <source>
        <dbReference type="EMBL" id="XCI29212.1"/>
    </source>
</evidence>
<dbReference type="Pfam" id="PF19754">
    <property type="entry name" value="DUF6241"/>
    <property type="match status" value="1"/>
</dbReference>
<name>A0AAU8HUZ4_9FIRM</name>
<sequence>MNKKIILPLLLLIPILIVVGILFTDSNDEVVASFKSDAPTEVTLEVYKQIREQDYPKEKINKYIEPRSLQAIWNDIHHMSHVVIEADEKWGVKDLSLENINALILEMKVLNWDKTDHSQQFIQRQEEEILDILYRWQSGDFSKADQDHNTVWRFQGGT</sequence>
<proteinExistence type="predicted"/>
<reference evidence="1" key="1">
    <citation type="journal article" date="2018" name="Antonie Van Leeuwenhoek">
        <title>Proteinivorax hydrogeniformans sp. nov., an anaerobic, haloalkaliphilic bacterium fermenting proteinaceous compounds with high hydrogen production.</title>
        <authorList>
            <person name="Boltyanskaya Y."/>
            <person name="Detkova E."/>
            <person name="Pimenov N."/>
            <person name="Kevbrin V."/>
        </authorList>
    </citation>
    <scope>NUCLEOTIDE SEQUENCE</scope>
    <source>
        <strain evidence="1">Z-710</strain>
    </source>
</reference>
<dbReference type="EMBL" id="CP159485">
    <property type="protein sequence ID" value="XCI29212.1"/>
    <property type="molecule type" value="Genomic_DNA"/>
</dbReference>
<gene>
    <name evidence="1" type="ORF">PRVXH_000522</name>
</gene>
<organism evidence="1">
    <name type="scientific">Proteinivorax hydrogeniformans</name>
    <dbReference type="NCBI Taxonomy" id="1826727"/>
    <lineage>
        <taxon>Bacteria</taxon>
        <taxon>Bacillati</taxon>
        <taxon>Bacillota</taxon>
        <taxon>Clostridia</taxon>
        <taxon>Eubacteriales</taxon>
        <taxon>Proteinivoracaceae</taxon>
        <taxon>Proteinivorax</taxon>
    </lineage>
</organism>
<accession>A0AAU8HUZ4</accession>
<dbReference type="RefSeq" id="WP_353893760.1">
    <property type="nucleotide sequence ID" value="NZ_CP159485.1"/>
</dbReference>